<protein>
    <submittedName>
        <fullName evidence="3">DUF4168 domain-containing protein</fullName>
    </submittedName>
</protein>
<dbReference type="KEGG" id="hbh:E4T21_15300"/>
<reference evidence="3" key="1">
    <citation type="submission" date="2021-02" db="EMBL/GenBank/DDBJ databases">
        <title>Strain Y2R2, a novel species of the genus Halomonas.</title>
        <authorList>
            <person name="Huang H."/>
        </authorList>
    </citation>
    <scope>NUCLEOTIDE SEQUENCE</scope>
    <source>
        <strain evidence="3">Y2R2</strain>
    </source>
</reference>
<evidence type="ECO:0000313" key="3">
    <source>
        <dbReference type="EMBL" id="QEM84137.1"/>
    </source>
</evidence>
<organism evidence="3 4">
    <name type="scientific">Halomonas binhaiensis</name>
    <dbReference type="NCBI Taxonomy" id="2562282"/>
    <lineage>
        <taxon>Bacteria</taxon>
        <taxon>Pseudomonadati</taxon>
        <taxon>Pseudomonadota</taxon>
        <taxon>Gammaproteobacteria</taxon>
        <taxon>Oceanospirillales</taxon>
        <taxon>Halomonadaceae</taxon>
        <taxon>Halomonas</taxon>
    </lineage>
</organism>
<keyword evidence="4" id="KW-1185">Reference proteome</keyword>
<sequence length="125" mass="12989">MGTSSTTEAGAGTSMEGSMNSSDMAAGASTSAGVDAAATQDFSDEDLQKFADASSEVAGITQDYSQQLQAETDVEAQQALQVEANQKISEAVQSSGLDVNTFNSIGMAVQQDPELLQRVQSMVQR</sequence>
<dbReference type="OrthoDB" id="6900175at2"/>
<proteinExistence type="predicted"/>
<dbReference type="AlphaFoldDB" id="A0A5C1NNW3"/>
<evidence type="ECO:0000313" key="4">
    <source>
        <dbReference type="Proteomes" id="UP000324285"/>
    </source>
</evidence>
<dbReference type="InterPro" id="IPR025433">
    <property type="entry name" value="DUF4168"/>
</dbReference>
<evidence type="ECO:0000256" key="1">
    <source>
        <dbReference type="SAM" id="MobiDB-lite"/>
    </source>
</evidence>
<dbReference type="Pfam" id="PF13767">
    <property type="entry name" value="DUF4168"/>
    <property type="match status" value="1"/>
</dbReference>
<feature type="compositionally biased region" description="Low complexity" evidence="1">
    <location>
        <begin position="1"/>
        <end position="14"/>
    </location>
</feature>
<gene>
    <name evidence="3" type="ORF">E4T21_15300</name>
</gene>
<dbReference type="Proteomes" id="UP000324285">
    <property type="component" value="Chromosome"/>
</dbReference>
<feature type="domain" description="DUF4168" evidence="2">
    <location>
        <begin position="43"/>
        <end position="119"/>
    </location>
</feature>
<evidence type="ECO:0000259" key="2">
    <source>
        <dbReference type="Pfam" id="PF13767"/>
    </source>
</evidence>
<accession>A0A5C1NNW3</accession>
<feature type="region of interest" description="Disordered" evidence="1">
    <location>
        <begin position="1"/>
        <end position="40"/>
    </location>
</feature>
<feature type="compositionally biased region" description="Polar residues" evidence="1">
    <location>
        <begin position="15"/>
        <end position="32"/>
    </location>
</feature>
<dbReference type="EMBL" id="CP038437">
    <property type="protein sequence ID" value="QEM84137.1"/>
    <property type="molecule type" value="Genomic_DNA"/>
</dbReference>
<name>A0A5C1NNW3_9GAMM</name>